<organism evidence="2 3">
    <name type="scientific">Sphingobacterium gobiense</name>
    <dbReference type="NCBI Taxonomy" id="1382456"/>
    <lineage>
        <taxon>Bacteria</taxon>
        <taxon>Pseudomonadati</taxon>
        <taxon>Bacteroidota</taxon>
        <taxon>Sphingobacteriia</taxon>
        <taxon>Sphingobacteriales</taxon>
        <taxon>Sphingobacteriaceae</taxon>
        <taxon>Sphingobacterium</taxon>
    </lineage>
</organism>
<dbReference type="AlphaFoldDB" id="A0A2S9JEW0"/>
<evidence type="ECO:0000313" key="2">
    <source>
        <dbReference type="EMBL" id="PRD51440.1"/>
    </source>
</evidence>
<sequence>MYVAGFFVFLNKIYLLGRLYENVFIFVLFVSIGVGNDSIKKSKDTEKGNSNVSLLRSISKLQVQLALALVSIHY</sequence>
<reference evidence="2 3" key="1">
    <citation type="submission" date="2018-02" db="EMBL/GenBank/DDBJ databases">
        <title>The draft genome of Sphingobacterium gobiense H7.</title>
        <authorList>
            <person name="Li L."/>
            <person name="Liu L."/>
            <person name="Zhang X."/>
            <person name="Wang T."/>
            <person name="Liang L."/>
        </authorList>
    </citation>
    <scope>NUCLEOTIDE SEQUENCE [LARGE SCALE GENOMIC DNA]</scope>
    <source>
        <strain evidence="2 3">ACCC 05757</strain>
    </source>
</reference>
<evidence type="ECO:0000313" key="3">
    <source>
        <dbReference type="Proteomes" id="UP000238642"/>
    </source>
</evidence>
<keyword evidence="1" id="KW-1133">Transmembrane helix</keyword>
<keyword evidence="1" id="KW-0812">Transmembrane</keyword>
<accession>A0A2S9JEW0</accession>
<evidence type="ECO:0000256" key="1">
    <source>
        <dbReference type="SAM" id="Phobius"/>
    </source>
</evidence>
<keyword evidence="1" id="KW-0472">Membrane</keyword>
<feature type="transmembrane region" description="Helical" evidence="1">
    <location>
        <begin position="20"/>
        <end position="39"/>
    </location>
</feature>
<dbReference type="EMBL" id="PVBS01000005">
    <property type="protein sequence ID" value="PRD51440.1"/>
    <property type="molecule type" value="Genomic_DNA"/>
</dbReference>
<keyword evidence="3" id="KW-1185">Reference proteome</keyword>
<proteinExistence type="predicted"/>
<gene>
    <name evidence="2" type="ORF">C5749_18720</name>
</gene>
<comment type="caution">
    <text evidence="2">The sequence shown here is derived from an EMBL/GenBank/DDBJ whole genome shotgun (WGS) entry which is preliminary data.</text>
</comment>
<dbReference type="Proteomes" id="UP000238642">
    <property type="component" value="Unassembled WGS sequence"/>
</dbReference>
<protein>
    <submittedName>
        <fullName evidence="2">Uncharacterized protein</fullName>
    </submittedName>
</protein>
<name>A0A2S9JEW0_9SPHI</name>